<proteinExistence type="predicted"/>
<feature type="region of interest" description="Disordered" evidence="1">
    <location>
        <begin position="1"/>
        <end position="67"/>
    </location>
</feature>
<evidence type="ECO:0000256" key="1">
    <source>
        <dbReference type="SAM" id="MobiDB-lite"/>
    </source>
</evidence>
<name>A0A4C1WA43_EUMVA</name>
<sequence>MNGVQTEKKLRIEDPESRITTTSLRSHDRVDDKRPRRALAQSHYTMGSTSWRPPSQLSMHTLQAVDD</sequence>
<dbReference type="EMBL" id="BGZK01000501">
    <property type="protein sequence ID" value="GBP47389.1"/>
    <property type="molecule type" value="Genomic_DNA"/>
</dbReference>
<protein>
    <submittedName>
        <fullName evidence="2">Uncharacterized protein</fullName>
    </submittedName>
</protein>
<organism evidence="2 3">
    <name type="scientific">Eumeta variegata</name>
    <name type="common">Bagworm moth</name>
    <name type="synonym">Eumeta japonica</name>
    <dbReference type="NCBI Taxonomy" id="151549"/>
    <lineage>
        <taxon>Eukaryota</taxon>
        <taxon>Metazoa</taxon>
        <taxon>Ecdysozoa</taxon>
        <taxon>Arthropoda</taxon>
        <taxon>Hexapoda</taxon>
        <taxon>Insecta</taxon>
        <taxon>Pterygota</taxon>
        <taxon>Neoptera</taxon>
        <taxon>Endopterygota</taxon>
        <taxon>Lepidoptera</taxon>
        <taxon>Glossata</taxon>
        <taxon>Ditrysia</taxon>
        <taxon>Tineoidea</taxon>
        <taxon>Psychidae</taxon>
        <taxon>Oiketicinae</taxon>
        <taxon>Eumeta</taxon>
    </lineage>
</organism>
<evidence type="ECO:0000313" key="2">
    <source>
        <dbReference type="EMBL" id="GBP47389.1"/>
    </source>
</evidence>
<gene>
    <name evidence="2" type="ORF">EVAR_84981_1</name>
</gene>
<comment type="caution">
    <text evidence="2">The sequence shown here is derived from an EMBL/GenBank/DDBJ whole genome shotgun (WGS) entry which is preliminary data.</text>
</comment>
<feature type="compositionally biased region" description="Polar residues" evidence="1">
    <location>
        <begin position="42"/>
        <end position="61"/>
    </location>
</feature>
<dbReference type="AlphaFoldDB" id="A0A4C1WA43"/>
<reference evidence="2 3" key="1">
    <citation type="journal article" date="2019" name="Commun. Biol.">
        <title>The bagworm genome reveals a unique fibroin gene that provides high tensile strength.</title>
        <authorList>
            <person name="Kono N."/>
            <person name="Nakamura H."/>
            <person name="Ohtoshi R."/>
            <person name="Tomita M."/>
            <person name="Numata K."/>
            <person name="Arakawa K."/>
        </authorList>
    </citation>
    <scope>NUCLEOTIDE SEQUENCE [LARGE SCALE GENOMIC DNA]</scope>
</reference>
<feature type="compositionally biased region" description="Basic and acidic residues" evidence="1">
    <location>
        <begin position="25"/>
        <end position="34"/>
    </location>
</feature>
<evidence type="ECO:0000313" key="3">
    <source>
        <dbReference type="Proteomes" id="UP000299102"/>
    </source>
</evidence>
<keyword evidence="3" id="KW-1185">Reference proteome</keyword>
<accession>A0A4C1WA43</accession>
<feature type="compositionally biased region" description="Basic and acidic residues" evidence="1">
    <location>
        <begin position="1"/>
        <end position="17"/>
    </location>
</feature>
<dbReference type="Proteomes" id="UP000299102">
    <property type="component" value="Unassembled WGS sequence"/>
</dbReference>